<keyword evidence="3" id="KW-1185">Reference proteome</keyword>
<organism evidence="2 3">
    <name type="scientific">Cladophialophora immunda</name>
    <dbReference type="NCBI Taxonomy" id="569365"/>
    <lineage>
        <taxon>Eukaryota</taxon>
        <taxon>Fungi</taxon>
        <taxon>Dikarya</taxon>
        <taxon>Ascomycota</taxon>
        <taxon>Pezizomycotina</taxon>
        <taxon>Eurotiomycetes</taxon>
        <taxon>Chaetothyriomycetidae</taxon>
        <taxon>Chaetothyriales</taxon>
        <taxon>Herpotrichiellaceae</taxon>
        <taxon>Cladophialophora</taxon>
    </lineage>
</organism>
<feature type="region of interest" description="Disordered" evidence="1">
    <location>
        <begin position="1"/>
        <end position="38"/>
    </location>
</feature>
<feature type="compositionally biased region" description="Polar residues" evidence="1">
    <location>
        <begin position="1"/>
        <end position="12"/>
    </location>
</feature>
<name>A0A0D2D080_9EURO</name>
<dbReference type="RefSeq" id="XP_016249415.1">
    <property type="nucleotide sequence ID" value="XM_016391896.1"/>
</dbReference>
<sequence length="150" mass="16967">MSSFSAATSTRKTAGDIIASASRPGRSAHGGSQEEQNRNDYRKKLWCETQWTNLSMQAKKTHDLPTLPYFDPETMLLSKEVNARLWGQLSRLWDYLGPERAPYATPIMIEGGEVRWHSFLSGSQGDEAEIYDKDLDAFMSRSRKPGEYDG</sequence>
<dbReference type="Proteomes" id="UP000054466">
    <property type="component" value="Unassembled WGS sequence"/>
</dbReference>
<gene>
    <name evidence="2" type="ORF">PV07_05027</name>
</gene>
<evidence type="ECO:0000256" key="1">
    <source>
        <dbReference type="SAM" id="MobiDB-lite"/>
    </source>
</evidence>
<dbReference type="EMBL" id="KN847042">
    <property type="protein sequence ID" value="KIW29199.1"/>
    <property type="molecule type" value="Genomic_DNA"/>
</dbReference>
<evidence type="ECO:0000313" key="2">
    <source>
        <dbReference type="EMBL" id="KIW29199.1"/>
    </source>
</evidence>
<dbReference type="VEuPathDB" id="FungiDB:PV07_05027"/>
<dbReference type="AlphaFoldDB" id="A0A0D2D080"/>
<protein>
    <submittedName>
        <fullName evidence="2">Uncharacterized protein</fullName>
    </submittedName>
</protein>
<accession>A0A0D2D080</accession>
<evidence type="ECO:0000313" key="3">
    <source>
        <dbReference type="Proteomes" id="UP000054466"/>
    </source>
</evidence>
<dbReference type="HOGENOM" id="CLU_132423_0_0_1"/>
<proteinExistence type="predicted"/>
<reference evidence="2 3" key="1">
    <citation type="submission" date="2015-01" db="EMBL/GenBank/DDBJ databases">
        <title>The Genome Sequence of Cladophialophora immunda CBS83496.</title>
        <authorList>
            <consortium name="The Broad Institute Genomics Platform"/>
            <person name="Cuomo C."/>
            <person name="de Hoog S."/>
            <person name="Gorbushina A."/>
            <person name="Stielow B."/>
            <person name="Teixiera M."/>
            <person name="Abouelleil A."/>
            <person name="Chapman S.B."/>
            <person name="Priest M."/>
            <person name="Young S.K."/>
            <person name="Wortman J."/>
            <person name="Nusbaum C."/>
            <person name="Birren B."/>
        </authorList>
    </citation>
    <scope>NUCLEOTIDE SEQUENCE [LARGE SCALE GENOMIC DNA]</scope>
    <source>
        <strain evidence="2 3">CBS 83496</strain>
    </source>
</reference>
<dbReference type="GeneID" id="27344221"/>
<dbReference type="OrthoDB" id="4157656at2759"/>